<dbReference type="RefSeq" id="XP_007765099.1">
    <property type="nucleotide sequence ID" value="XM_007766909.1"/>
</dbReference>
<evidence type="ECO:0000313" key="3">
    <source>
        <dbReference type="Proteomes" id="UP000053558"/>
    </source>
</evidence>
<comment type="caution">
    <text evidence="2">The sequence shown here is derived from an EMBL/GenBank/DDBJ whole genome shotgun (WGS) entry which is preliminary data.</text>
</comment>
<dbReference type="Proteomes" id="UP000053558">
    <property type="component" value="Unassembled WGS sequence"/>
</dbReference>
<dbReference type="GeneID" id="19200742"/>
<gene>
    <name evidence="2" type="ORF">CONPUDRAFT_135323</name>
</gene>
<dbReference type="KEGG" id="cput:CONPUDRAFT_135323"/>
<accession>A0A5M3N2U2</accession>
<feature type="region of interest" description="Disordered" evidence="1">
    <location>
        <begin position="76"/>
        <end position="130"/>
    </location>
</feature>
<reference evidence="3" key="1">
    <citation type="journal article" date="2012" name="Science">
        <title>The Paleozoic origin of enzymatic lignin decomposition reconstructed from 31 fungal genomes.</title>
        <authorList>
            <person name="Floudas D."/>
            <person name="Binder M."/>
            <person name="Riley R."/>
            <person name="Barry K."/>
            <person name="Blanchette R.A."/>
            <person name="Henrissat B."/>
            <person name="Martinez A.T."/>
            <person name="Otillar R."/>
            <person name="Spatafora J.W."/>
            <person name="Yadav J.S."/>
            <person name="Aerts A."/>
            <person name="Benoit I."/>
            <person name="Boyd A."/>
            <person name="Carlson A."/>
            <person name="Copeland A."/>
            <person name="Coutinho P.M."/>
            <person name="de Vries R.P."/>
            <person name="Ferreira P."/>
            <person name="Findley K."/>
            <person name="Foster B."/>
            <person name="Gaskell J."/>
            <person name="Glotzer D."/>
            <person name="Gorecki P."/>
            <person name="Heitman J."/>
            <person name="Hesse C."/>
            <person name="Hori C."/>
            <person name="Igarashi K."/>
            <person name="Jurgens J.A."/>
            <person name="Kallen N."/>
            <person name="Kersten P."/>
            <person name="Kohler A."/>
            <person name="Kuees U."/>
            <person name="Kumar T.K.A."/>
            <person name="Kuo A."/>
            <person name="LaButti K."/>
            <person name="Larrondo L.F."/>
            <person name="Lindquist E."/>
            <person name="Ling A."/>
            <person name="Lombard V."/>
            <person name="Lucas S."/>
            <person name="Lundell T."/>
            <person name="Martin R."/>
            <person name="McLaughlin D.J."/>
            <person name="Morgenstern I."/>
            <person name="Morin E."/>
            <person name="Murat C."/>
            <person name="Nagy L.G."/>
            <person name="Nolan M."/>
            <person name="Ohm R.A."/>
            <person name="Patyshakuliyeva A."/>
            <person name="Rokas A."/>
            <person name="Ruiz-Duenas F.J."/>
            <person name="Sabat G."/>
            <person name="Salamov A."/>
            <person name="Samejima M."/>
            <person name="Schmutz J."/>
            <person name="Slot J.C."/>
            <person name="St John F."/>
            <person name="Stenlid J."/>
            <person name="Sun H."/>
            <person name="Sun S."/>
            <person name="Syed K."/>
            <person name="Tsang A."/>
            <person name="Wiebenga A."/>
            <person name="Young D."/>
            <person name="Pisabarro A."/>
            <person name="Eastwood D.C."/>
            <person name="Martin F."/>
            <person name="Cullen D."/>
            <person name="Grigoriev I.V."/>
            <person name="Hibbett D.S."/>
        </authorList>
    </citation>
    <scope>NUCLEOTIDE SEQUENCE [LARGE SCALE GENOMIC DNA]</scope>
    <source>
        <strain evidence="3">RWD-64-598 SS2</strain>
    </source>
</reference>
<evidence type="ECO:0000313" key="2">
    <source>
        <dbReference type="EMBL" id="EIW85688.1"/>
    </source>
</evidence>
<feature type="compositionally biased region" description="Low complexity" evidence="1">
    <location>
        <begin position="162"/>
        <end position="175"/>
    </location>
</feature>
<feature type="compositionally biased region" description="Pro residues" evidence="1">
    <location>
        <begin position="84"/>
        <end position="97"/>
    </location>
</feature>
<feature type="compositionally biased region" description="Low complexity" evidence="1">
    <location>
        <begin position="117"/>
        <end position="130"/>
    </location>
</feature>
<dbReference type="EMBL" id="JH711574">
    <property type="protein sequence ID" value="EIW85688.1"/>
    <property type="molecule type" value="Genomic_DNA"/>
</dbReference>
<feature type="compositionally biased region" description="Pro residues" evidence="1">
    <location>
        <begin position="191"/>
        <end position="204"/>
    </location>
</feature>
<feature type="region of interest" description="Disordered" evidence="1">
    <location>
        <begin position="1"/>
        <end position="64"/>
    </location>
</feature>
<evidence type="ECO:0000256" key="1">
    <source>
        <dbReference type="SAM" id="MobiDB-lite"/>
    </source>
</evidence>
<protein>
    <submittedName>
        <fullName evidence="2">Uncharacterized protein</fullName>
    </submittedName>
</protein>
<name>A0A5M3N2U2_CONPW</name>
<feature type="region of interest" description="Disordered" evidence="1">
    <location>
        <begin position="153"/>
        <end position="212"/>
    </location>
</feature>
<feature type="compositionally biased region" description="Low complexity" evidence="1">
    <location>
        <begin position="20"/>
        <end position="35"/>
    </location>
</feature>
<sequence>MIYRILSAPLAQRHDPHPPCSSSTASSPKCSPSTPMARALSDCTNAAPGPTADADPFFSEYASAPAHKKQASHLLFPSAKPNTSPLPPTPPPTPSPSPTKAKSQRDSTRVASLPGQRLRSSSARVASVTARLKAPPTVRLSLSNASVATSVVPFPSATSDAPQRPLSSPRSKSSPLPVPTLNTSTNLGPSVPLPNSPISFPSPLPENLEDAEGPDADAMAVDVHPPCTPGPSLLQSELAPWSVPARKRRHAHLATPTPAPPRGSAKRARLLRSLLALDCASSVSSSPSSPLASACAAAGECEVITDLRALDGILAARLGARGASIGDADADSGERALSPQQLVASLILQRSERRSSSKKKRRAVAYTEAAARVEGCVVERRPSPLRAVMVFGEEEDGDVVEDVEMDMVC</sequence>
<organism evidence="2 3">
    <name type="scientific">Coniophora puteana (strain RWD-64-598)</name>
    <name type="common">Brown rot fungus</name>
    <dbReference type="NCBI Taxonomy" id="741705"/>
    <lineage>
        <taxon>Eukaryota</taxon>
        <taxon>Fungi</taxon>
        <taxon>Dikarya</taxon>
        <taxon>Basidiomycota</taxon>
        <taxon>Agaricomycotina</taxon>
        <taxon>Agaricomycetes</taxon>
        <taxon>Agaricomycetidae</taxon>
        <taxon>Boletales</taxon>
        <taxon>Coniophorineae</taxon>
        <taxon>Coniophoraceae</taxon>
        <taxon>Coniophora</taxon>
    </lineage>
</organism>
<dbReference type="AlphaFoldDB" id="A0A5M3N2U2"/>
<keyword evidence="3" id="KW-1185">Reference proteome</keyword>
<proteinExistence type="predicted"/>